<dbReference type="OrthoDB" id="2325450at2759"/>
<dbReference type="Proteomes" id="UP000266861">
    <property type="component" value="Unassembled WGS sequence"/>
</dbReference>
<dbReference type="EMBL" id="PQFF01000064">
    <property type="protein sequence ID" value="RHZ85307.1"/>
    <property type="molecule type" value="Genomic_DNA"/>
</dbReference>
<name>A0A397JCK9_9GLOM</name>
<dbReference type="AlphaFoldDB" id="A0A397JCK9"/>
<gene>
    <name evidence="1" type="ORF">Glove_67g62</name>
</gene>
<sequence length="138" mass="15881">MNHFTMLEKLRIGNITEDIVTRIQQKIHRYNFTDKCLTETDKLFRHYTNLPTKVILKEGMRVMFLNNSSFTKGLFNGSIGVVSNIIDKDTIQVPFPLKTGIGSQRTSYFRVNGIPSYNHQFPLQNAFALTVHKTQGLM</sequence>
<dbReference type="Gene3D" id="3.40.50.300">
    <property type="entry name" value="P-loop containing nucleotide triphosphate hydrolases"/>
    <property type="match status" value="1"/>
</dbReference>
<accession>A0A397JCK9</accession>
<dbReference type="STRING" id="1348612.A0A397JCK9"/>
<dbReference type="SUPFAM" id="SSF52540">
    <property type="entry name" value="P-loop containing nucleoside triphosphate hydrolases"/>
    <property type="match status" value="1"/>
</dbReference>
<dbReference type="InterPro" id="IPR027417">
    <property type="entry name" value="P-loop_NTPase"/>
</dbReference>
<protein>
    <recommendedName>
        <fullName evidence="3">ATP-dependent DNA helicase</fullName>
    </recommendedName>
</protein>
<dbReference type="PANTHER" id="PTHR23274">
    <property type="entry name" value="DNA HELICASE-RELATED"/>
    <property type="match status" value="1"/>
</dbReference>
<keyword evidence="2" id="KW-1185">Reference proteome</keyword>
<reference evidence="1 2" key="1">
    <citation type="submission" date="2018-08" db="EMBL/GenBank/DDBJ databases">
        <title>Genome and evolution of the arbuscular mycorrhizal fungus Diversispora epigaea (formerly Glomus versiforme) and its bacterial endosymbionts.</title>
        <authorList>
            <person name="Sun X."/>
            <person name="Fei Z."/>
            <person name="Harrison M."/>
        </authorList>
    </citation>
    <scope>NUCLEOTIDE SEQUENCE [LARGE SCALE GENOMIC DNA]</scope>
    <source>
        <strain evidence="1 2">IT104</strain>
    </source>
</reference>
<evidence type="ECO:0000313" key="1">
    <source>
        <dbReference type="EMBL" id="RHZ85307.1"/>
    </source>
</evidence>
<dbReference type="PANTHER" id="PTHR23274:SF11">
    <property type="entry name" value="ATP-DEPENDENT DNA HELICASE PIF1"/>
    <property type="match status" value="1"/>
</dbReference>
<evidence type="ECO:0000313" key="2">
    <source>
        <dbReference type="Proteomes" id="UP000266861"/>
    </source>
</evidence>
<comment type="caution">
    <text evidence="1">The sequence shown here is derived from an EMBL/GenBank/DDBJ whole genome shotgun (WGS) entry which is preliminary data.</text>
</comment>
<organism evidence="1 2">
    <name type="scientific">Diversispora epigaea</name>
    <dbReference type="NCBI Taxonomy" id="1348612"/>
    <lineage>
        <taxon>Eukaryota</taxon>
        <taxon>Fungi</taxon>
        <taxon>Fungi incertae sedis</taxon>
        <taxon>Mucoromycota</taxon>
        <taxon>Glomeromycotina</taxon>
        <taxon>Glomeromycetes</taxon>
        <taxon>Diversisporales</taxon>
        <taxon>Diversisporaceae</taxon>
        <taxon>Diversispora</taxon>
    </lineage>
</organism>
<evidence type="ECO:0008006" key="3">
    <source>
        <dbReference type="Google" id="ProtNLM"/>
    </source>
</evidence>
<dbReference type="Gene3D" id="2.30.30.940">
    <property type="match status" value="1"/>
</dbReference>
<proteinExistence type="predicted"/>